<accession>A0ABW1EY51</accession>
<organism evidence="1 2">
    <name type="scientific">Kitasatospora aburaviensis</name>
    <dbReference type="NCBI Taxonomy" id="67265"/>
    <lineage>
        <taxon>Bacteria</taxon>
        <taxon>Bacillati</taxon>
        <taxon>Actinomycetota</taxon>
        <taxon>Actinomycetes</taxon>
        <taxon>Kitasatosporales</taxon>
        <taxon>Streptomycetaceae</taxon>
        <taxon>Kitasatospora</taxon>
    </lineage>
</organism>
<sequence>MPTSLLGLDQERLLGEIVRMIGTGESVRLDRLDRFLLFPEWSG</sequence>
<evidence type="ECO:0000313" key="2">
    <source>
        <dbReference type="Proteomes" id="UP001596067"/>
    </source>
</evidence>
<dbReference type="RefSeq" id="WP_313762309.1">
    <property type="nucleotide sequence ID" value="NZ_BAAAVH010000009.1"/>
</dbReference>
<dbReference type="Proteomes" id="UP001596067">
    <property type="component" value="Unassembled WGS sequence"/>
</dbReference>
<evidence type="ECO:0000313" key="1">
    <source>
        <dbReference type="EMBL" id="MFC5886595.1"/>
    </source>
</evidence>
<dbReference type="EMBL" id="JBHSOD010000018">
    <property type="protein sequence ID" value="MFC5886595.1"/>
    <property type="molecule type" value="Genomic_DNA"/>
</dbReference>
<protein>
    <recommendedName>
        <fullName evidence="3">Transposase</fullName>
    </recommendedName>
</protein>
<comment type="caution">
    <text evidence="1">The sequence shown here is derived from an EMBL/GenBank/DDBJ whole genome shotgun (WGS) entry which is preliminary data.</text>
</comment>
<reference evidence="2" key="1">
    <citation type="journal article" date="2019" name="Int. J. Syst. Evol. Microbiol.">
        <title>The Global Catalogue of Microorganisms (GCM) 10K type strain sequencing project: providing services to taxonomists for standard genome sequencing and annotation.</title>
        <authorList>
            <consortium name="The Broad Institute Genomics Platform"/>
            <consortium name="The Broad Institute Genome Sequencing Center for Infectious Disease"/>
            <person name="Wu L."/>
            <person name="Ma J."/>
        </authorList>
    </citation>
    <scope>NUCLEOTIDE SEQUENCE [LARGE SCALE GENOMIC DNA]</scope>
    <source>
        <strain evidence="2">CGMCC 4.1469</strain>
    </source>
</reference>
<keyword evidence="2" id="KW-1185">Reference proteome</keyword>
<gene>
    <name evidence="1" type="ORF">ACFP0N_16655</name>
</gene>
<evidence type="ECO:0008006" key="3">
    <source>
        <dbReference type="Google" id="ProtNLM"/>
    </source>
</evidence>
<name>A0ABW1EY51_9ACTN</name>
<proteinExistence type="predicted"/>